<dbReference type="SUPFAM" id="SSF46689">
    <property type="entry name" value="Homeodomain-like"/>
    <property type="match status" value="1"/>
</dbReference>
<evidence type="ECO:0000313" key="1">
    <source>
        <dbReference type="EMBL" id="CAI2167738.1"/>
    </source>
</evidence>
<name>A0A9W4WK87_9GLOM</name>
<comment type="caution">
    <text evidence="1">The sequence shown here is derived from an EMBL/GenBank/DDBJ whole genome shotgun (WGS) entry which is preliminary data.</text>
</comment>
<proteinExistence type="predicted"/>
<gene>
    <name evidence="1" type="ORF">FWILDA_LOCUS3229</name>
</gene>
<evidence type="ECO:0000313" key="2">
    <source>
        <dbReference type="Proteomes" id="UP001153678"/>
    </source>
</evidence>
<dbReference type="InterPro" id="IPR009057">
    <property type="entry name" value="Homeodomain-like_sf"/>
</dbReference>
<organism evidence="1 2">
    <name type="scientific">Funneliformis geosporum</name>
    <dbReference type="NCBI Taxonomy" id="1117311"/>
    <lineage>
        <taxon>Eukaryota</taxon>
        <taxon>Fungi</taxon>
        <taxon>Fungi incertae sedis</taxon>
        <taxon>Mucoromycota</taxon>
        <taxon>Glomeromycotina</taxon>
        <taxon>Glomeromycetes</taxon>
        <taxon>Glomerales</taxon>
        <taxon>Glomeraceae</taxon>
        <taxon>Funneliformis</taxon>
    </lineage>
</organism>
<accession>A0A9W4WK87</accession>
<dbReference type="Proteomes" id="UP001153678">
    <property type="component" value="Unassembled WGS sequence"/>
</dbReference>
<sequence>MTRMQRIPFSGKEDNIIKEVMEGLDDKQRNCYKIVQNVLARNSIQRSLKQIRQRYKNNLDKKLWKEPLKVYEQDFVIQWIENNQPNGKISYANLSNVMKNSFGKLFSENKLKNFWNSRKRTENLRAKRKLINQAPSIIRPIPRYPTNFYFRSQTPNFTDSSLRNQAVVSSSEIPSISN</sequence>
<dbReference type="AlphaFoldDB" id="A0A9W4WK87"/>
<reference evidence="1" key="1">
    <citation type="submission" date="2022-08" db="EMBL/GenBank/DDBJ databases">
        <authorList>
            <person name="Kallberg Y."/>
            <person name="Tangrot J."/>
            <person name="Rosling A."/>
        </authorList>
    </citation>
    <scope>NUCLEOTIDE SEQUENCE</scope>
    <source>
        <strain evidence="1">Wild A</strain>
    </source>
</reference>
<keyword evidence="2" id="KW-1185">Reference proteome</keyword>
<protein>
    <submittedName>
        <fullName evidence="1">13011_t:CDS:1</fullName>
    </submittedName>
</protein>
<dbReference type="EMBL" id="CAMKVN010000418">
    <property type="protein sequence ID" value="CAI2167738.1"/>
    <property type="molecule type" value="Genomic_DNA"/>
</dbReference>
<dbReference type="OrthoDB" id="2143914at2759"/>